<evidence type="ECO:0000259" key="6">
    <source>
        <dbReference type="SMART" id="SM00363"/>
    </source>
</evidence>
<dbReference type="SMART" id="SM00363">
    <property type="entry name" value="S4"/>
    <property type="match status" value="1"/>
</dbReference>
<dbReference type="Gene3D" id="3.10.290.10">
    <property type="entry name" value="RNA-binding S4 domain"/>
    <property type="match status" value="1"/>
</dbReference>
<dbReference type="RefSeq" id="WP_006301335.1">
    <property type="nucleotide sequence ID" value="NZ_CM001022.1"/>
</dbReference>
<dbReference type="CDD" id="cd00165">
    <property type="entry name" value="S4"/>
    <property type="match status" value="1"/>
</dbReference>
<dbReference type="InterPro" id="IPR025490">
    <property type="entry name" value="RqcP"/>
</dbReference>
<evidence type="ECO:0000256" key="4">
    <source>
        <dbReference type="ARBA" id="ARBA00022917"/>
    </source>
</evidence>
<dbReference type="GO" id="GO:0019843">
    <property type="term" value="F:rRNA binding"/>
    <property type="evidence" value="ECO:0007669"/>
    <property type="project" value="UniProtKB-UniRule"/>
</dbReference>
<accession>E3CUY9</accession>
<dbReference type="HAMAP" id="MF_00871">
    <property type="entry name" value="RqcP"/>
    <property type="match status" value="1"/>
</dbReference>
<dbReference type="InterPro" id="IPR002942">
    <property type="entry name" value="S4_RNA-bd"/>
</dbReference>
<proteinExistence type="inferred from homology"/>
<name>E3CUY9_9BACT</name>
<evidence type="ECO:0000313" key="8">
    <source>
        <dbReference type="Proteomes" id="UP000005096"/>
    </source>
</evidence>
<reference evidence="7 8" key="1">
    <citation type="journal article" date="2010" name="Stand. Genomic Sci.">
        <title>Non-contiguous finished genome sequence of Aminomonas paucivorans type strain (GLU-3).</title>
        <authorList>
            <person name="Pitluck S."/>
            <person name="Yasawong M."/>
            <person name="Held B."/>
            <person name="Lapidus A."/>
            <person name="Nolan M."/>
            <person name="Copeland A."/>
            <person name="Lucas S."/>
            <person name="Del Rio T.G."/>
            <person name="Tice H."/>
            <person name="Cheng J.F."/>
            <person name="Chertkov O."/>
            <person name="Goodwin L."/>
            <person name="Tapia R."/>
            <person name="Han C."/>
            <person name="Liolios K."/>
            <person name="Ivanova N."/>
            <person name="Mavromatis K."/>
            <person name="Ovchinnikova G."/>
            <person name="Pati A."/>
            <person name="Chen A."/>
            <person name="Palaniappan K."/>
            <person name="Land M."/>
            <person name="Hauser L."/>
            <person name="Chang Y.J."/>
            <person name="Jeffries C.D."/>
            <person name="Pukall R."/>
            <person name="Spring S."/>
            <person name="Rohde M."/>
            <person name="Sikorski J."/>
            <person name="Goker M."/>
            <person name="Woyke T."/>
            <person name="Bristow J."/>
            <person name="Eisen J.A."/>
            <person name="Markowitz V."/>
            <person name="Hugenholtz P."/>
            <person name="Kyrpides N.C."/>
            <person name="Klenk H.P."/>
        </authorList>
    </citation>
    <scope>NUCLEOTIDE SEQUENCE [LARGE SCALE GENOMIC DNA]</scope>
    <source>
        <strain evidence="7 8">DSM 12260</strain>
    </source>
</reference>
<dbReference type="STRING" id="584708.Apau_1697"/>
<protein>
    <recommendedName>
        <fullName evidence="5">RQC P-site tRNA stabilizing factor</fullName>
        <shortName evidence="5">RqcP</shortName>
    </recommendedName>
    <alternativeName>
        <fullName evidence="5">Ribosome-associated protein quality control protein P</fullName>
    </alternativeName>
</protein>
<dbReference type="GO" id="GO:0043023">
    <property type="term" value="F:ribosomal large subunit binding"/>
    <property type="evidence" value="ECO:0007669"/>
    <property type="project" value="UniProtKB-UniRule"/>
</dbReference>
<feature type="domain" description="RNA-binding S4" evidence="6">
    <location>
        <begin position="1"/>
        <end position="60"/>
    </location>
</feature>
<dbReference type="PROSITE" id="PS50889">
    <property type="entry name" value="S4"/>
    <property type="match status" value="1"/>
</dbReference>
<dbReference type="eggNOG" id="COG1188">
    <property type="taxonomic scope" value="Bacteria"/>
</dbReference>
<comment type="similarity">
    <text evidence="5">Belongs to the RqcP family.</text>
</comment>
<keyword evidence="4 5" id="KW-0648">Protein biosynthesis</keyword>
<comment type="function">
    <text evidence="5">Key component of the ribosome quality control system (RQC), a ribosome-associated complex that mediates the extraction of incompletely synthesized nascent chains from stalled ribosomes and their subsequent degradation. RqcH recruits Ala-charged tRNA, and with RqcP directs the elongation of stalled nascent chains on 50S ribosomal subunits, leading to non-templated C-terminal alanine extensions (Ala tail). The Ala tail promotes nascent chain degradation. RqcP is associated with the translocation-like movement of the peptidyl-tRNA from the A-site into the P-site.</text>
</comment>
<dbReference type="PIRSF" id="PIRSF038881">
    <property type="entry name" value="RNAbp_HP1423"/>
    <property type="match status" value="1"/>
</dbReference>
<sequence length="90" mass="10214">MRLDRFLKLARIVKRRTVAQEMVDIGAVRVNGRGAKPSAAVKAGDLLEVAFPNRVLALRVLTEDEGSLKRGQPCFEVVEERRVDREEKPW</sequence>
<dbReference type="OrthoDB" id="9805210at2"/>
<dbReference type="EMBL" id="CM001022">
    <property type="protein sequence ID" value="EFQ24115.1"/>
    <property type="molecule type" value="Genomic_DNA"/>
</dbReference>
<dbReference type="PaxDb" id="584708-Apau_1697"/>
<keyword evidence="2 5" id="KW-0699">rRNA-binding</keyword>
<organism evidence="7 8">
    <name type="scientific">Aminomonas paucivorans DSM 12260</name>
    <dbReference type="NCBI Taxonomy" id="584708"/>
    <lineage>
        <taxon>Bacteria</taxon>
        <taxon>Thermotogati</taxon>
        <taxon>Synergistota</taxon>
        <taxon>Synergistia</taxon>
        <taxon>Synergistales</taxon>
        <taxon>Synergistaceae</taxon>
        <taxon>Aminomonas</taxon>
    </lineage>
</organism>
<evidence type="ECO:0000256" key="5">
    <source>
        <dbReference type="HAMAP-Rule" id="MF_00871"/>
    </source>
</evidence>
<dbReference type="HOGENOM" id="CLU_101003_4_0_0"/>
<gene>
    <name evidence="5" type="primary">rqcP</name>
    <name evidence="7" type="ORF">Apau_1697</name>
</gene>
<dbReference type="GO" id="GO:0000049">
    <property type="term" value="F:tRNA binding"/>
    <property type="evidence" value="ECO:0007669"/>
    <property type="project" value="UniProtKB-UniRule"/>
</dbReference>
<keyword evidence="8" id="KW-1185">Reference proteome</keyword>
<dbReference type="AlphaFoldDB" id="E3CUY9"/>
<dbReference type="Proteomes" id="UP000005096">
    <property type="component" value="Chromosome"/>
</dbReference>
<keyword evidence="1 5" id="KW-0820">tRNA-binding</keyword>
<comment type="subunit">
    <text evidence="5">Associates with stalled 50S ribosomal subunits. Binds to RqcH, 23S rRNA and the P-site tRNA. Does not require RqcH for association with 50S subunits.</text>
</comment>
<keyword evidence="3 5" id="KW-0694">RNA-binding</keyword>
<evidence type="ECO:0000256" key="2">
    <source>
        <dbReference type="ARBA" id="ARBA00022730"/>
    </source>
</evidence>
<evidence type="ECO:0000256" key="1">
    <source>
        <dbReference type="ARBA" id="ARBA00022555"/>
    </source>
</evidence>
<dbReference type="InterPro" id="IPR036986">
    <property type="entry name" value="S4_RNA-bd_sf"/>
</dbReference>
<evidence type="ECO:0000256" key="3">
    <source>
        <dbReference type="ARBA" id="ARBA00022884"/>
    </source>
</evidence>
<dbReference type="Pfam" id="PF01479">
    <property type="entry name" value="S4"/>
    <property type="match status" value="1"/>
</dbReference>
<dbReference type="SUPFAM" id="SSF55174">
    <property type="entry name" value="Alpha-L RNA-binding motif"/>
    <property type="match status" value="1"/>
</dbReference>
<dbReference type="GO" id="GO:0072344">
    <property type="term" value="P:rescue of stalled ribosome"/>
    <property type="evidence" value="ECO:0007669"/>
    <property type="project" value="UniProtKB-UniRule"/>
</dbReference>
<evidence type="ECO:0000313" key="7">
    <source>
        <dbReference type="EMBL" id="EFQ24115.1"/>
    </source>
</evidence>